<evidence type="ECO:0000256" key="1">
    <source>
        <dbReference type="SAM" id="Phobius"/>
    </source>
</evidence>
<evidence type="ECO:0000259" key="2">
    <source>
        <dbReference type="Pfam" id="PF01370"/>
    </source>
</evidence>
<dbReference type="SUPFAM" id="SSF51735">
    <property type="entry name" value="NAD(P)-binding Rossmann-fold domains"/>
    <property type="match status" value="1"/>
</dbReference>
<dbReference type="NCBIfam" id="TIGR01777">
    <property type="entry name" value="yfcH"/>
    <property type="match status" value="1"/>
</dbReference>
<evidence type="ECO:0000313" key="4">
    <source>
        <dbReference type="EMBL" id="CAB0015217.1"/>
    </source>
</evidence>
<dbReference type="Pfam" id="PF01370">
    <property type="entry name" value="Epimerase"/>
    <property type="match status" value="1"/>
</dbReference>
<keyword evidence="5" id="KW-1185">Reference proteome</keyword>
<gene>
    <name evidence="4" type="ORF">NTEN_LOCUS19572</name>
</gene>
<dbReference type="EMBL" id="CADCXU010028793">
    <property type="protein sequence ID" value="CAB0015217.1"/>
    <property type="molecule type" value="Genomic_DNA"/>
</dbReference>
<protein>
    <recommendedName>
        <fullName evidence="6">DUF1731 domain-containing protein</fullName>
    </recommendedName>
</protein>
<dbReference type="InterPro" id="IPR036291">
    <property type="entry name" value="NAD(P)-bd_dom_sf"/>
</dbReference>
<organism evidence="4 5">
    <name type="scientific">Nesidiocoris tenuis</name>
    <dbReference type="NCBI Taxonomy" id="355587"/>
    <lineage>
        <taxon>Eukaryota</taxon>
        <taxon>Metazoa</taxon>
        <taxon>Ecdysozoa</taxon>
        <taxon>Arthropoda</taxon>
        <taxon>Hexapoda</taxon>
        <taxon>Insecta</taxon>
        <taxon>Pterygota</taxon>
        <taxon>Neoptera</taxon>
        <taxon>Paraneoptera</taxon>
        <taxon>Hemiptera</taxon>
        <taxon>Heteroptera</taxon>
        <taxon>Panheteroptera</taxon>
        <taxon>Cimicomorpha</taxon>
        <taxon>Miridae</taxon>
        <taxon>Dicyphina</taxon>
        <taxon>Nesidiocoris</taxon>
    </lineage>
</organism>
<dbReference type="InterPro" id="IPR001509">
    <property type="entry name" value="Epimerase_deHydtase"/>
</dbReference>
<keyword evidence="1" id="KW-1133">Transmembrane helix</keyword>
<dbReference type="InterPro" id="IPR010099">
    <property type="entry name" value="SDR39U1"/>
</dbReference>
<evidence type="ECO:0000259" key="3">
    <source>
        <dbReference type="Pfam" id="PF08338"/>
    </source>
</evidence>
<sequence>MLPLARGLDAMSPILGLFWFSLSLSWLSIVLLEVRNDGISSRSLNSSIKSLVFNQTKRPTGMAPAGRHVLLGGGTGFVGSALKQVLLSKNYDVTVISRMPGPRRVTWFDVQSRGLPEGVTAVVNLAGQNILDPLQRWTPGFRQNVWNSRVNTTKTLAEAIVNSKIKPDVFLTVSGVGIYDPSKTDVVYDEKSPIGEPFDFLSKLAIEWEKAACLPADVNVRQAVIRSGVVLGRTGGMIQQLYLQFFFGMGGPISSGCQPLPWIHLKDLCNMFVFAIENPKVNGVLNGVAPQIISNAEFAKAFASVLGRPAMFRVPEFALNLMFSEERAKIMTMGQRVAPARPLELGFQYEYPEIRPALASMSRLFYSKKKPF</sequence>
<dbReference type="OrthoDB" id="276721at2759"/>
<dbReference type="Pfam" id="PF08338">
    <property type="entry name" value="DUF1731"/>
    <property type="match status" value="1"/>
</dbReference>
<keyword evidence="1" id="KW-0812">Transmembrane</keyword>
<proteinExistence type="predicted"/>
<dbReference type="Proteomes" id="UP000479000">
    <property type="component" value="Unassembled WGS sequence"/>
</dbReference>
<evidence type="ECO:0000313" key="5">
    <source>
        <dbReference type="Proteomes" id="UP000479000"/>
    </source>
</evidence>
<dbReference type="PANTHER" id="PTHR11092:SF0">
    <property type="entry name" value="EPIMERASE FAMILY PROTEIN SDR39U1"/>
    <property type="match status" value="1"/>
</dbReference>
<reference evidence="4 5" key="1">
    <citation type="submission" date="2020-02" db="EMBL/GenBank/DDBJ databases">
        <authorList>
            <person name="Ferguson B K."/>
        </authorList>
    </citation>
    <scope>NUCLEOTIDE SEQUENCE [LARGE SCALE GENOMIC DNA]</scope>
</reference>
<keyword evidence="1" id="KW-0472">Membrane</keyword>
<dbReference type="PANTHER" id="PTHR11092">
    <property type="entry name" value="SUGAR NUCLEOTIDE EPIMERASE RELATED"/>
    <property type="match status" value="1"/>
</dbReference>
<feature type="transmembrane region" description="Helical" evidence="1">
    <location>
        <begin position="12"/>
        <end position="32"/>
    </location>
</feature>
<name>A0A6H5HGX8_9HEMI</name>
<accession>A0A6H5HGX8</accession>
<feature type="domain" description="DUF1731" evidence="3">
    <location>
        <begin position="314"/>
        <end position="360"/>
    </location>
</feature>
<dbReference type="Gene3D" id="3.40.50.720">
    <property type="entry name" value="NAD(P)-binding Rossmann-like Domain"/>
    <property type="match status" value="1"/>
</dbReference>
<evidence type="ECO:0008006" key="6">
    <source>
        <dbReference type="Google" id="ProtNLM"/>
    </source>
</evidence>
<dbReference type="AlphaFoldDB" id="A0A6H5HGX8"/>
<dbReference type="InterPro" id="IPR013549">
    <property type="entry name" value="DUF1731"/>
</dbReference>
<feature type="domain" description="NAD-dependent epimerase/dehydratase" evidence="2">
    <location>
        <begin position="69"/>
        <end position="281"/>
    </location>
</feature>
<dbReference type="CDD" id="cd05242">
    <property type="entry name" value="SDR_a8"/>
    <property type="match status" value="1"/>
</dbReference>